<dbReference type="InterPro" id="IPR001810">
    <property type="entry name" value="F-box_dom"/>
</dbReference>
<gene>
    <name evidence="2" type="ORF">GFSPODELE1_LOCUS8632</name>
</gene>
<organism evidence="2 3">
    <name type="scientific">Somion occarium</name>
    <dbReference type="NCBI Taxonomy" id="3059160"/>
    <lineage>
        <taxon>Eukaryota</taxon>
        <taxon>Fungi</taxon>
        <taxon>Dikarya</taxon>
        <taxon>Basidiomycota</taxon>
        <taxon>Agaricomycotina</taxon>
        <taxon>Agaricomycetes</taxon>
        <taxon>Polyporales</taxon>
        <taxon>Cerrenaceae</taxon>
        <taxon>Somion</taxon>
    </lineage>
</organism>
<dbReference type="EMBL" id="OZ037949">
    <property type="protein sequence ID" value="CAL1712040.1"/>
    <property type="molecule type" value="Genomic_DNA"/>
</dbReference>
<accession>A0ABP1DW56</accession>
<protein>
    <recommendedName>
        <fullName evidence="1">F-box domain-containing protein</fullName>
    </recommendedName>
</protein>
<dbReference type="PROSITE" id="PS50181">
    <property type="entry name" value="FBOX"/>
    <property type="match status" value="1"/>
</dbReference>
<dbReference type="SUPFAM" id="SSF81383">
    <property type="entry name" value="F-box domain"/>
    <property type="match status" value="1"/>
</dbReference>
<dbReference type="Proteomes" id="UP001497453">
    <property type="component" value="Chromosome 6"/>
</dbReference>
<reference evidence="3" key="1">
    <citation type="submission" date="2024-04" db="EMBL/GenBank/DDBJ databases">
        <authorList>
            <person name="Shaw F."/>
            <person name="Minotto A."/>
        </authorList>
    </citation>
    <scope>NUCLEOTIDE SEQUENCE [LARGE SCALE GENOMIC DNA]</scope>
</reference>
<evidence type="ECO:0000259" key="1">
    <source>
        <dbReference type="PROSITE" id="PS50181"/>
    </source>
</evidence>
<evidence type="ECO:0000313" key="3">
    <source>
        <dbReference type="Proteomes" id="UP001497453"/>
    </source>
</evidence>
<keyword evidence="3" id="KW-1185">Reference proteome</keyword>
<proteinExistence type="predicted"/>
<sequence>MFMRPDTWPQPPRIGRTPKFSIFPLIPDSHMPSIGRLPIEILIPIVRDVPIASLFALLSTCRSLGALIAEQSFLDQEAITRGCLRWILPLESLRDEKKRAYDALRLWFPEDSRPEEILSFQIEPGSSLDQDDEDEKSDDEAILLPQPDTKSFPAIASLIVSPGSPRLAFVRECWESDSIMNRKRLWDQVAQFSALWEDYRIRGLRVNRFYLSNAMPASQ</sequence>
<feature type="domain" description="F-box" evidence="1">
    <location>
        <begin position="31"/>
        <end position="77"/>
    </location>
</feature>
<dbReference type="InterPro" id="IPR036047">
    <property type="entry name" value="F-box-like_dom_sf"/>
</dbReference>
<name>A0ABP1DW56_9APHY</name>
<evidence type="ECO:0000313" key="2">
    <source>
        <dbReference type="EMBL" id="CAL1712040.1"/>
    </source>
</evidence>